<comment type="caution">
    <text evidence="2">The sequence shown here is derived from an EMBL/GenBank/DDBJ whole genome shotgun (WGS) entry which is preliminary data.</text>
</comment>
<gene>
    <name evidence="2" type="ORF">ACFFF8_07855</name>
</gene>
<name>A0ABV6S5K9_9SPHN</name>
<protein>
    <submittedName>
        <fullName evidence="2">Uncharacterized protein</fullName>
    </submittedName>
</protein>
<evidence type="ECO:0000313" key="2">
    <source>
        <dbReference type="EMBL" id="MFC0684506.1"/>
    </source>
</evidence>
<organism evidence="2 3">
    <name type="scientific">Novosphingobium clariflavum</name>
    <dbReference type="NCBI Taxonomy" id="2029884"/>
    <lineage>
        <taxon>Bacteria</taxon>
        <taxon>Pseudomonadati</taxon>
        <taxon>Pseudomonadota</taxon>
        <taxon>Alphaproteobacteria</taxon>
        <taxon>Sphingomonadales</taxon>
        <taxon>Sphingomonadaceae</taxon>
        <taxon>Novosphingobium</taxon>
    </lineage>
</organism>
<dbReference type="EMBL" id="JBHLTM010000027">
    <property type="protein sequence ID" value="MFC0684506.1"/>
    <property type="molecule type" value="Genomic_DNA"/>
</dbReference>
<feature type="region of interest" description="Disordered" evidence="1">
    <location>
        <begin position="37"/>
        <end position="56"/>
    </location>
</feature>
<reference evidence="2 3" key="1">
    <citation type="submission" date="2024-09" db="EMBL/GenBank/DDBJ databases">
        <authorList>
            <person name="Sun Q."/>
            <person name="Mori K."/>
        </authorList>
    </citation>
    <scope>NUCLEOTIDE SEQUENCE [LARGE SCALE GENOMIC DNA]</scope>
    <source>
        <strain evidence="2 3">CICC 11035S</strain>
    </source>
</reference>
<dbReference type="Proteomes" id="UP001589858">
    <property type="component" value="Unassembled WGS sequence"/>
</dbReference>
<evidence type="ECO:0000313" key="3">
    <source>
        <dbReference type="Proteomes" id="UP001589858"/>
    </source>
</evidence>
<evidence type="ECO:0000256" key="1">
    <source>
        <dbReference type="SAM" id="MobiDB-lite"/>
    </source>
</evidence>
<keyword evidence="3" id="KW-1185">Reference proteome</keyword>
<accession>A0ABV6S5K9</accession>
<sequence>MRARLWLAALLLPLAGCGSPDPVPAPVTSDEATALDQAAEMFDTRPSEAPSDEATP</sequence>
<dbReference type="RefSeq" id="WP_267219447.1">
    <property type="nucleotide sequence ID" value="NZ_JAPCWC010000004.1"/>
</dbReference>
<proteinExistence type="predicted"/>